<protein>
    <submittedName>
        <fullName evidence="2">Uncharacterized protein</fullName>
    </submittedName>
</protein>
<dbReference type="Proteomes" id="UP000826195">
    <property type="component" value="Unassembled WGS sequence"/>
</dbReference>
<keyword evidence="3" id="KW-1185">Reference proteome</keyword>
<evidence type="ECO:0000313" key="1">
    <source>
        <dbReference type="EMBL" id="KAH0561683.1"/>
    </source>
</evidence>
<proteinExistence type="predicted"/>
<evidence type="ECO:0000313" key="3">
    <source>
        <dbReference type="Proteomes" id="UP000826195"/>
    </source>
</evidence>
<dbReference type="EMBL" id="JAHXZJ010000374">
    <property type="protein sequence ID" value="KAH0561683.1"/>
    <property type="molecule type" value="Genomic_DNA"/>
</dbReference>
<accession>A0AAV7IZN5</accession>
<name>A0AAV7IZN5_COTGL</name>
<dbReference type="AlphaFoldDB" id="A0AAV7IZN5"/>
<comment type="caution">
    <text evidence="2">The sequence shown here is derived from an EMBL/GenBank/DDBJ whole genome shotgun (WGS) entry which is preliminary data.</text>
</comment>
<reference evidence="2 3" key="1">
    <citation type="journal article" date="2021" name="J. Hered.">
        <title>A chromosome-level genome assembly of the parasitoid wasp, Cotesia glomerata (Hymenoptera: Braconidae).</title>
        <authorList>
            <person name="Pinto B.J."/>
            <person name="Weis J.J."/>
            <person name="Gamble T."/>
            <person name="Ode P.J."/>
            <person name="Paul R."/>
            <person name="Zaspel J.M."/>
        </authorList>
    </citation>
    <scope>NUCLEOTIDE SEQUENCE [LARGE SCALE GENOMIC DNA]</scope>
    <source>
        <strain evidence="2">CgM1</strain>
    </source>
</reference>
<dbReference type="EMBL" id="JAHXZJ010000374">
    <property type="protein sequence ID" value="KAH0561916.1"/>
    <property type="molecule type" value="Genomic_DNA"/>
</dbReference>
<sequence>MWKARKIYFNKKKKWSITVRGFKRSKFGPPPTPPWRYGPLGHYACSLRRRICWFYDRRARRPGKRNSHVPQSDIRPCILEYKPSRSGGKIRRDIQTDRCKVRG</sequence>
<organism evidence="2 3">
    <name type="scientific">Cotesia glomerata</name>
    <name type="common">Lepidopteran parasitic wasp</name>
    <name type="synonym">Apanteles glomeratus</name>
    <dbReference type="NCBI Taxonomy" id="32391"/>
    <lineage>
        <taxon>Eukaryota</taxon>
        <taxon>Metazoa</taxon>
        <taxon>Ecdysozoa</taxon>
        <taxon>Arthropoda</taxon>
        <taxon>Hexapoda</taxon>
        <taxon>Insecta</taxon>
        <taxon>Pterygota</taxon>
        <taxon>Neoptera</taxon>
        <taxon>Endopterygota</taxon>
        <taxon>Hymenoptera</taxon>
        <taxon>Apocrita</taxon>
        <taxon>Ichneumonoidea</taxon>
        <taxon>Braconidae</taxon>
        <taxon>Microgastrinae</taxon>
        <taxon>Cotesia</taxon>
    </lineage>
</organism>
<gene>
    <name evidence="1" type="ORF">KQX54_018715</name>
    <name evidence="2" type="ORF">KQX54_020089</name>
</gene>
<evidence type="ECO:0000313" key="2">
    <source>
        <dbReference type="EMBL" id="KAH0561916.1"/>
    </source>
</evidence>